<keyword evidence="4" id="KW-1185">Reference proteome</keyword>
<organism evidence="3 4">
    <name type="scientific">Streptomyces pactum</name>
    <dbReference type="NCBI Taxonomy" id="68249"/>
    <lineage>
        <taxon>Bacteria</taxon>
        <taxon>Bacillati</taxon>
        <taxon>Actinomycetota</taxon>
        <taxon>Actinomycetes</taxon>
        <taxon>Kitasatosporales</taxon>
        <taxon>Streptomycetaceae</taxon>
        <taxon>Streptomyces</taxon>
    </lineage>
</organism>
<feature type="compositionally biased region" description="Low complexity" evidence="1">
    <location>
        <begin position="356"/>
        <end position="365"/>
    </location>
</feature>
<reference evidence="3 4" key="1">
    <citation type="submission" date="2020-09" db="EMBL/GenBank/DDBJ databases">
        <title>Biosynthesis of the nuclear factor of activated T cells inhibitor NFAT-133 and its congeners in Streptomyces pactum.</title>
        <authorList>
            <person name="Zhou W."/>
            <person name="Posri P."/>
            <person name="Abugrain M.E."/>
            <person name="Weisberg A.J."/>
            <person name="Chang J.H."/>
            <person name="Mahmud T."/>
        </authorList>
    </citation>
    <scope>NUCLEOTIDE SEQUENCE [LARGE SCALE GENOMIC DNA]</scope>
    <source>
        <strain evidence="3 4">ATCC 27456</strain>
    </source>
</reference>
<proteinExistence type="predicted"/>
<dbReference type="EMBL" id="JACYXC010000001">
    <property type="protein sequence ID" value="MBH5335283.1"/>
    <property type="molecule type" value="Genomic_DNA"/>
</dbReference>
<gene>
    <name evidence="3" type="ORF">IHE55_10965</name>
</gene>
<evidence type="ECO:0000259" key="2">
    <source>
        <dbReference type="Pfam" id="PF00656"/>
    </source>
</evidence>
<sequence length="438" mass="43843">MAGGRLPDRAGSRALLVGVGTVREGGFDVLEYTDANLDALRDALCTGPDAVFAADRVRVLRSPERGEWYDELRRAAQETTDLLLFYFVGHGYRHALENVLYLLAPGADLDGDLGGTALRWSLIPDTVGKGKVRRAVFILDCCYSGMAADQHAGSGERGHYVLASVPRTRTQPSEPLPNGRSPFTDAIVTAMARGGAAEAGGLTLHELFGRLDEVMRDWPAPHVTDGWGPRNGSGGDGPDILLTRRVRTGADGGAGAGPGPGPGPSAGAVGGGGVPGEAPAGAAPPGPAVGGTAPTGAAVDGHPVTGTPVTGTAVAGITPDAPAPGPAAGDPPAADPAVTAGGPPGPTGTAPGGSGDPSTTPARPAQDPRPRAVRPVSARPPATARPPVTVRPRAAGPLPAPPVPAGLPNPSNPPIPPNPLLPRARGPRRPGQGCPGPA</sequence>
<feature type="region of interest" description="Disordered" evidence="1">
    <location>
        <begin position="222"/>
        <end position="241"/>
    </location>
</feature>
<accession>A0ABS0NJF3</accession>
<feature type="compositionally biased region" description="Pro residues" evidence="1">
    <location>
        <begin position="398"/>
        <end position="420"/>
    </location>
</feature>
<feature type="region of interest" description="Disordered" evidence="1">
    <location>
        <begin position="248"/>
        <end position="438"/>
    </location>
</feature>
<evidence type="ECO:0000256" key="1">
    <source>
        <dbReference type="SAM" id="MobiDB-lite"/>
    </source>
</evidence>
<dbReference type="InterPro" id="IPR011600">
    <property type="entry name" value="Pept_C14_caspase"/>
</dbReference>
<feature type="domain" description="Peptidase C14 caspase" evidence="2">
    <location>
        <begin position="14"/>
        <end position="213"/>
    </location>
</feature>
<dbReference type="RefSeq" id="WP_197988860.1">
    <property type="nucleotide sequence ID" value="NZ_JACYXC010000001.1"/>
</dbReference>
<name>A0ABS0NJF3_9ACTN</name>
<dbReference type="Gene3D" id="3.40.50.1460">
    <property type="match status" value="1"/>
</dbReference>
<protein>
    <submittedName>
        <fullName evidence="3">Caspase family protein</fullName>
    </submittedName>
</protein>
<evidence type="ECO:0000313" key="3">
    <source>
        <dbReference type="EMBL" id="MBH5335283.1"/>
    </source>
</evidence>
<dbReference type="Pfam" id="PF00656">
    <property type="entry name" value="Peptidase_C14"/>
    <property type="match status" value="1"/>
</dbReference>
<feature type="compositionally biased region" description="Low complexity" evidence="1">
    <location>
        <begin position="421"/>
        <end position="432"/>
    </location>
</feature>
<evidence type="ECO:0000313" key="4">
    <source>
        <dbReference type="Proteomes" id="UP000807371"/>
    </source>
</evidence>
<comment type="caution">
    <text evidence="3">The sequence shown here is derived from an EMBL/GenBank/DDBJ whole genome shotgun (WGS) entry which is preliminary data.</text>
</comment>
<feature type="compositionally biased region" description="Low complexity" evidence="1">
    <location>
        <begin position="373"/>
        <end position="397"/>
    </location>
</feature>
<dbReference type="Proteomes" id="UP000807371">
    <property type="component" value="Unassembled WGS sequence"/>
</dbReference>
<feature type="compositionally biased region" description="Low complexity" evidence="1">
    <location>
        <begin position="290"/>
        <end position="341"/>
    </location>
</feature>